<dbReference type="SUPFAM" id="SSF53697">
    <property type="entry name" value="SIS domain"/>
    <property type="match status" value="1"/>
</dbReference>
<name>A0AAU7JDQ7_9HYPH</name>
<dbReference type="PANTHER" id="PTHR43443:SF1">
    <property type="entry name" value="3-HEXULOSE-6-PHOSPHATE ISOMERASE"/>
    <property type="match status" value="1"/>
</dbReference>
<protein>
    <submittedName>
        <fullName evidence="3">6-phospho-3-hexuloisomerase</fullName>
    </submittedName>
</protein>
<reference evidence="3" key="1">
    <citation type="submission" date="2024-05" db="EMBL/GenBank/DDBJ databases">
        <authorList>
            <person name="Kim S."/>
            <person name="Heo J."/>
            <person name="Choi H."/>
            <person name="Choi Y."/>
            <person name="Kwon S.-W."/>
            <person name="Kim Y."/>
        </authorList>
    </citation>
    <scope>NUCLEOTIDE SEQUENCE</scope>
    <source>
        <strain evidence="3">KACC 23698</strain>
    </source>
</reference>
<comment type="similarity">
    <text evidence="1">Belongs to the SIS family. PHI subfamily.</text>
</comment>
<evidence type="ECO:0000313" key="3">
    <source>
        <dbReference type="EMBL" id="XBO38335.1"/>
    </source>
</evidence>
<evidence type="ECO:0000256" key="1">
    <source>
        <dbReference type="ARBA" id="ARBA00009235"/>
    </source>
</evidence>
<dbReference type="InterPro" id="IPR046348">
    <property type="entry name" value="SIS_dom_sf"/>
</dbReference>
<accession>A0AAU7JDQ7</accession>
<sequence>MTGLAEEADALFGQVRGVMSAIPADRLDALAQAIAQARICALYGQGRAGLVMEAFTMRLHHLGVDAHAVGAMNASPVGPGDLFLVNAAMGDLPTALALIASARRAGAGVALFTAAVDSDAAADADHVVPIPALMGRGVDPTGPLVMGGAYEWALLGATELLVHRIMRPLGVTQDAMWARHANLL</sequence>
<dbReference type="InterPro" id="IPR001347">
    <property type="entry name" value="SIS_dom"/>
</dbReference>
<dbReference type="PROSITE" id="PS51464">
    <property type="entry name" value="SIS"/>
    <property type="match status" value="1"/>
</dbReference>
<dbReference type="RefSeq" id="WP_406855174.1">
    <property type="nucleotide sequence ID" value="NZ_CP157484.1"/>
</dbReference>
<dbReference type="GO" id="GO:0016853">
    <property type="term" value="F:isomerase activity"/>
    <property type="evidence" value="ECO:0007669"/>
    <property type="project" value="InterPro"/>
</dbReference>
<dbReference type="InterPro" id="IPR017552">
    <property type="entry name" value="PHI/rmpB"/>
</dbReference>
<evidence type="ECO:0000259" key="2">
    <source>
        <dbReference type="PROSITE" id="PS51464"/>
    </source>
</evidence>
<organism evidence="3">
    <name type="scientific">Alsobacter sp. KACC 23698</name>
    <dbReference type="NCBI Taxonomy" id="3149229"/>
    <lineage>
        <taxon>Bacteria</taxon>
        <taxon>Pseudomonadati</taxon>
        <taxon>Pseudomonadota</taxon>
        <taxon>Alphaproteobacteria</taxon>
        <taxon>Hyphomicrobiales</taxon>
        <taxon>Alsobacteraceae</taxon>
        <taxon>Alsobacter</taxon>
    </lineage>
</organism>
<proteinExistence type="inferred from homology"/>
<dbReference type="PANTHER" id="PTHR43443">
    <property type="entry name" value="3-HEXULOSE-6-PHOSPHATE ISOMERASE"/>
    <property type="match status" value="1"/>
</dbReference>
<dbReference type="GO" id="GO:1901135">
    <property type="term" value="P:carbohydrate derivative metabolic process"/>
    <property type="evidence" value="ECO:0007669"/>
    <property type="project" value="InterPro"/>
</dbReference>
<dbReference type="AlphaFoldDB" id="A0AAU7JDQ7"/>
<feature type="domain" description="SIS" evidence="2">
    <location>
        <begin position="30"/>
        <end position="171"/>
    </location>
</feature>
<gene>
    <name evidence="3" type="ORF">ABEG18_21930</name>
</gene>
<dbReference type="Gene3D" id="3.40.50.10490">
    <property type="entry name" value="Glucose-6-phosphate isomerase like protein, domain 1"/>
    <property type="match status" value="1"/>
</dbReference>
<dbReference type="GO" id="GO:0097367">
    <property type="term" value="F:carbohydrate derivative binding"/>
    <property type="evidence" value="ECO:0007669"/>
    <property type="project" value="InterPro"/>
</dbReference>
<dbReference type="EMBL" id="CP157484">
    <property type="protein sequence ID" value="XBO38335.1"/>
    <property type="molecule type" value="Genomic_DNA"/>
</dbReference>